<evidence type="ECO:0000256" key="1">
    <source>
        <dbReference type="ARBA" id="ARBA00022729"/>
    </source>
</evidence>
<keyword evidence="6" id="KW-1185">Reference proteome</keyword>
<keyword evidence="1 3" id="KW-0732">Signal</keyword>
<protein>
    <submittedName>
        <fullName evidence="5">Ser-Thr-rich glycosyl-phosphatidyl-inositol-anchored membrane family-domain-containing protein</fullName>
    </submittedName>
</protein>
<feature type="region of interest" description="Disordered" evidence="2">
    <location>
        <begin position="208"/>
        <end position="240"/>
    </location>
</feature>
<proteinExistence type="predicted"/>
<dbReference type="InterPro" id="IPR052479">
    <property type="entry name" value="GPI-anchor_Adhesion_Reg"/>
</dbReference>
<accession>A0A2I2FKP2</accession>
<evidence type="ECO:0000256" key="3">
    <source>
        <dbReference type="SAM" id="SignalP"/>
    </source>
</evidence>
<dbReference type="PANTHER" id="PTHR35185:SF1">
    <property type="entry name" value="UPF0619 GPI-ANCHORED MEMBRANE PROTEIN C1322.10"/>
    <property type="match status" value="1"/>
</dbReference>
<evidence type="ECO:0000259" key="4">
    <source>
        <dbReference type="Pfam" id="PF10342"/>
    </source>
</evidence>
<feature type="region of interest" description="Disordered" evidence="2">
    <location>
        <begin position="119"/>
        <end position="147"/>
    </location>
</feature>
<dbReference type="Pfam" id="PF10342">
    <property type="entry name" value="Kre9_KNH"/>
    <property type="match status" value="1"/>
</dbReference>
<dbReference type="PANTHER" id="PTHR35185">
    <property type="entry name" value="SERINE/THREONINE-RICH PROTEIN ADG2-RELATED"/>
    <property type="match status" value="1"/>
</dbReference>
<feature type="compositionally biased region" description="Polar residues" evidence="2">
    <location>
        <begin position="133"/>
        <end position="142"/>
    </location>
</feature>
<feature type="chain" id="PRO_5014148986" evidence="3">
    <location>
        <begin position="18"/>
        <end position="261"/>
    </location>
</feature>
<dbReference type="STRING" id="41067.A0A2I2FKP2"/>
<sequence length="261" mass="27918">MRFNIFALVACAVSTVALTISAPDQDDKVDLSKPYEIKWRNVDSDPITFNIQLVNMNGGSNSSNVHKEVAKDIKVSERSHTIKPVWGIEKGKEYQFNFIRDDKKNTGILAQSQHFEVTNVADPPKSGKKKRSSCSTTITTPAPRSPQHCTCTNTKVSISTTTTLAPTTFTQLSTTTTTTSAPLINHPLPNTNTKHHIPIFTPYSAPSPSYSTAPSSSTPLASPSATSTSASSTPTESSAASPAVVVPVAGSFLMTLFAFAL</sequence>
<dbReference type="Proteomes" id="UP000234585">
    <property type="component" value="Unassembled WGS sequence"/>
</dbReference>
<evidence type="ECO:0000256" key="2">
    <source>
        <dbReference type="SAM" id="MobiDB-lite"/>
    </source>
</evidence>
<organism evidence="5 6">
    <name type="scientific">Aspergillus candidus</name>
    <dbReference type="NCBI Taxonomy" id="41067"/>
    <lineage>
        <taxon>Eukaryota</taxon>
        <taxon>Fungi</taxon>
        <taxon>Dikarya</taxon>
        <taxon>Ascomycota</taxon>
        <taxon>Pezizomycotina</taxon>
        <taxon>Eurotiomycetes</taxon>
        <taxon>Eurotiomycetidae</taxon>
        <taxon>Eurotiales</taxon>
        <taxon>Aspergillaceae</taxon>
        <taxon>Aspergillus</taxon>
        <taxon>Aspergillus subgen. Circumdati</taxon>
    </lineage>
</organism>
<gene>
    <name evidence="5" type="ORF">BDW47DRAFT_99697</name>
</gene>
<dbReference type="EMBL" id="KZ559121">
    <property type="protein sequence ID" value="PLB41208.1"/>
    <property type="molecule type" value="Genomic_DNA"/>
</dbReference>
<reference evidence="5 6" key="1">
    <citation type="submission" date="2017-12" db="EMBL/GenBank/DDBJ databases">
        <authorList>
            <consortium name="DOE Joint Genome Institute"/>
            <person name="Haridas S."/>
            <person name="Kjaerbolling I."/>
            <person name="Vesth T.C."/>
            <person name="Frisvad J.C."/>
            <person name="Nybo J.L."/>
            <person name="Theobald S."/>
            <person name="Kuo A."/>
            <person name="Bowyer P."/>
            <person name="Matsuda Y."/>
            <person name="Mondo S."/>
            <person name="Lyhne E.K."/>
            <person name="Kogle M.E."/>
            <person name="Clum A."/>
            <person name="Lipzen A."/>
            <person name="Salamov A."/>
            <person name="Ngan C.Y."/>
            <person name="Daum C."/>
            <person name="Chiniquy J."/>
            <person name="Barry K."/>
            <person name="LaButti K."/>
            <person name="Simmons B.A."/>
            <person name="Magnuson J.K."/>
            <person name="Mortensen U.H."/>
            <person name="Larsen T.O."/>
            <person name="Grigoriev I.V."/>
            <person name="Baker S.E."/>
            <person name="Andersen M.R."/>
            <person name="Nordberg H.P."/>
            <person name="Cantor M.N."/>
            <person name="Hua S.X."/>
        </authorList>
    </citation>
    <scope>NUCLEOTIDE SEQUENCE [LARGE SCALE GENOMIC DNA]</scope>
    <source>
        <strain evidence="5 6">CBS 102.13</strain>
    </source>
</reference>
<dbReference type="OrthoDB" id="5316007at2759"/>
<dbReference type="InterPro" id="IPR018466">
    <property type="entry name" value="Kre9/Knh1-like_N"/>
</dbReference>
<name>A0A2I2FKP2_ASPCN</name>
<dbReference type="RefSeq" id="XP_024675220.1">
    <property type="nucleotide sequence ID" value="XM_024820919.1"/>
</dbReference>
<feature type="domain" description="Yeast cell wall synthesis Kre9/Knh1-like N-terminal" evidence="4">
    <location>
        <begin position="23"/>
        <end position="117"/>
    </location>
</feature>
<feature type="signal peptide" evidence="3">
    <location>
        <begin position="1"/>
        <end position="17"/>
    </location>
</feature>
<dbReference type="AlphaFoldDB" id="A0A2I2FKP2"/>
<evidence type="ECO:0000313" key="6">
    <source>
        <dbReference type="Proteomes" id="UP000234585"/>
    </source>
</evidence>
<dbReference type="GeneID" id="36528079"/>
<evidence type="ECO:0000313" key="5">
    <source>
        <dbReference type="EMBL" id="PLB41208.1"/>
    </source>
</evidence>